<feature type="region of interest" description="Disordered" evidence="5">
    <location>
        <begin position="412"/>
        <end position="441"/>
    </location>
</feature>
<evidence type="ECO:0000313" key="9">
    <source>
        <dbReference type="Proteomes" id="UP000001070"/>
    </source>
</evidence>
<dbReference type="PRINTS" id="PR00821">
    <property type="entry name" value="TAGLIPASE"/>
</dbReference>
<evidence type="ECO:0000259" key="7">
    <source>
        <dbReference type="Pfam" id="PF00151"/>
    </source>
</evidence>
<comment type="similarity">
    <text evidence="2 4">Belongs to the AB hydrolase superfamily. Lipase family.</text>
</comment>
<dbReference type="InterPro" id="IPR029058">
    <property type="entry name" value="AB_hydrolase_fold"/>
</dbReference>
<dbReference type="FunFam" id="3.40.50.1820:FF:000076">
    <property type="entry name" value="phospholipase A1"/>
    <property type="match status" value="1"/>
</dbReference>
<dbReference type="InterPro" id="IPR013818">
    <property type="entry name" value="Lipase"/>
</dbReference>
<dbReference type="CDD" id="cd00707">
    <property type="entry name" value="Pancreat_lipase_like"/>
    <property type="match status" value="1"/>
</dbReference>
<dbReference type="GO" id="GO:0017171">
    <property type="term" value="F:serine hydrolase activity"/>
    <property type="evidence" value="ECO:0007669"/>
    <property type="project" value="TreeGrafter"/>
</dbReference>
<dbReference type="InterPro" id="IPR000734">
    <property type="entry name" value="TAG_lipase"/>
</dbReference>
<feature type="region of interest" description="Disordered" evidence="5">
    <location>
        <begin position="30"/>
        <end position="50"/>
    </location>
</feature>
<dbReference type="EMBL" id="CH916372">
    <property type="protein sequence ID" value="EDV99299.1"/>
    <property type="molecule type" value="Genomic_DNA"/>
</dbReference>
<proteinExistence type="inferred from homology"/>
<keyword evidence="3" id="KW-0964">Secreted</keyword>
<dbReference type="HOGENOM" id="CLU_044636_0_0_1"/>
<protein>
    <submittedName>
        <fullName evidence="8">GH13774</fullName>
    </submittedName>
</protein>
<dbReference type="SMR" id="B4JQW9"/>
<feature type="compositionally biased region" description="Low complexity" evidence="5">
    <location>
        <begin position="36"/>
        <end position="49"/>
    </location>
</feature>
<reference evidence="8 9" key="1">
    <citation type="journal article" date="2007" name="Nature">
        <title>Evolution of genes and genomes on the Drosophila phylogeny.</title>
        <authorList>
            <consortium name="Drosophila 12 Genomes Consortium"/>
            <person name="Clark A.G."/>
            <person name="Eisen M.B."/>
            <person name="Smith D.R."/>
            <person name="Bergman C.M."/>
            <person name="Oliver B."/>
            <person name="Markow T.A."/>
            <person name="Kaufman T.C."/>
            <person name="Kellis M."/>
            <person name="Gelbart W."/>
            <person name="Iyer V.N."/>
            <person name="Pollard D.A."/>
            <person name="Sackton T.B."/>
            <person name="Larracuente A.M."/>
            <person name="Singh N.D."/>
            <person name="Abad J.P."/>
            <person name="Abt D.N."/>
            <person name="Adryan B."/>
            <person name="Aguade M."/>
            <person name="Akashi H."/>
            <person name="Anderson W.W."/>
            <person name="Aquadro C.F."/>
            <person name="Ardell D.H."/>
            <person name="Arguello R."/>
            <person name="Artieri C.G."/>
            <person name="Barbash D.A."/>
            <person name="Barker D."/>
            <person name="Barsanti P."/>
            <person name="Batterham P."/>
            <person name="Batzoglou S."/>
            <person name="Begun D."/>
            <person name="Bhutkar A."/>
            <person name="Blanco E."/>
            <person name="Bosak S.A."/>
            <person name="Bradley R.K."/>
            <person name="Brand A.D."/>
            <person name="Brent M.R."/>
            <person name="Brooks A.N."/>
            <person name="Brown R.H."/>
            <person name="Butlin R.K."/>
            <person name="Caggese C."/>
            <person name="Calvi B.R."/>
            <person name="Bernardo de Carvalho A."/>
            <person name="Caspi A."/>
            <person name="Castrezana S."/>
            <person name="Celniker S.E."/>
            <person name="Chang J.L."/>
            <person name="Chapple C."/>
            <person name="Chatterji S."/>
            <person name="Chinwalla A."/>
            <person name="Civetta A."/>
            <person name="Clifton S.W."/>
            <person name="Comeron J.M."/>
            <person name="Costello J.C."/>
            <person name="Coyne J.A."/>
            <person name="Daub J."/>
            <person name="David R.G."/>
            <person name="Delcher A.L."/>
            <person name="Delehaunty K."/>
            <person name="Do C.B."/>
            <person name="Ebling H."/>
            <person name="Edwards K."/>
            <person name="Eickbush T."/>
            <person name="Evans J.D."/>
            <person name="Filipski A."/>
            <person name="Findeiss S."/>
            <person name="Freyhult E."/>
            <person name="Fulton L."/>
            <person name="Fulton R."/>
            <person name="Garcia A.C."/>
            <person name="Gardiner A."/>
            <person name="Garfield D.A."/>
            <person name="Garvin B.E."/>
            <person name="Gibson G."/>
            <person name="Gilbert D."/>
            <person name="Gnerre S."/>
            <person name="Godfrey J."/>
            <person name="Good R."/>
            <person name="Gotea V."/>
            <person name="Gravely B."/>
            <person name="Greenberg A.J."/>
            <person name="Griffiths-Jones S."/>
            <person name="Gross S."/>
            <person name="Guigo R."/>
            <person name="Gustafson E.A."/>
            <person name="Haerty W."/>
            <person name="Hahn M.W."/>
            <person name="Halligan D.L."/>
            <person name="Halpern A.L."/>
            <person name="Halter G.M."/>
            <person name="Han M.V."/>
            <person name="Heger A."/>
            <person name="Hillier L."/>
            <person name="Hinrichs A.S."/>
            <person name="Holmes I."/>
            <person name="Hoskins R.A."/>
            <person name="Hubisz M.J."/>
            <person name="Hultmark D."/>
            <person name="Huntley M.A."/>
            <person name="Jaffe D.B."/>
            <person name="Jagadeeshan S."/>
            <person name="Jeck W.R."/>
            <person name="Johnson J."/>
            <person name="Jones C.D."/>
            <person name="Jordan W.C."/>
            <person name="Karpen G.H."/>
            <person name="Kataoka E."/>
            <person name="Keightley P.D."/>
            <person name="Kheradpour P."/>
            <person name="Kirkness E.F."/>
            <person name="Koerich L.B."/>
            <person name="Kristiansen K."/>
            <person name="Kudrna D."/>
            <person name="Kulathinal R.J."/>
            <person name="Kumar S."/>
            <person name="Kwok R."/>
            <person name="Lander E."/>
            <person name="Langley C.H."/>
            <person name="Lapoint R."/>
            <person name="Lazzaro B.P."/>
            <person name="Lee S.J."/>
            <person name="Levesque L."/>
            <person name="Li R."/>
            <person name="Lin C.F."/>
            <person name="Lin M.F."/>
            <person name="Lindblad-Toh K."/>
            <person name="Llopart A."/>
            <person name="Long M."/>
            <person name="Low L."/>
            <person name="Lozovsky E."/>
            <person name="Lu J."/>
            <person name="Luo M."/>
            <person name="Machado C.A."/>
            <person name="Makalowski W."/>
            <person name="Marzo M."/>
            <person name="Matsuda M."/>
            <person name="Matzkin L."/>
            <person name="McAllister B."/>
            <person name="McBride C.S."/>
            <person name="McKernan B."/>
            <person name="McKernan K."/>
            <person name="Mendez-Lago M."/>
            <person name="Minx P."/>
            <person name="Mollenhauer M.U."/>
            <person name="Montooth K."/>
            <person name="Mount S.M."/>
            <person name="Mu X."/>
            <person name="Myers E."/>
            <person name="Negre B."/>
            <person name="Newfeld S."/>
            <person name="Nielsen R."/>
            <person name="Noor M.A."/>
            <person name="O'Grady P."/>
            <person name="Pachter L."/>
            <person name="Papaceit M."/>
            <person name="Parisi M.J."/>
            <person name="Parisi M."/>
            <person name="Parts L."/>
            <person name="Pedersen J.S."/>
            <person name="Pesole G."/>
            <person name="Phillippy A.M."/>
            <person name="Ponting C.P."/>
            <person name="Pop M."/>
            <person name="Porcelli D."/>
            <person name="Powell J.R."/>
            <person name="Prohaska S."/>
            <person name="Pruitt K."/>
            <person name="Puig M."/>
            <person name="Quesneville H."/>
            <person name="Ram K.R."/>
            <person name="Rand D."/>
            <person name="Rasmussen M.D."/>
            <person name="Reed L.K."/>
            <person name="Reenan R."/>
            <person name="Reily A."/>
            <person name="Remington K.A."/>
            <person name="Rieger T.T."/>
            <person name="Ritchie M.G."/>
            <person name="Robin C."/>
            <person name="Rogers Y.H."/>
            <person name="Rohde C."/>
            <person name="Rozas J."/>
            <person name="Rubenfield M.J."/>
            <person name="Ruiz A."/>
            <person name="Russo S."/>
            <person name="Salzberg S.L."/>
            <person name="Sanchez-Gracia A."/>
            <person name="Saranga D.J."/>
            <person name="Sato H."/>
            <person name="Schaeffer S.W."/>
            <person name="Schatz M.C."/>
            <person name="Schlenke T."/>
            <person name="Schwartz R."/>
            <person name="Segarra C."/>
            <person name="Singh R.S."/>
            <person name="Sirot L."/>
            <person name="Sirota M."/>
            <person name="Sisneros N.B."/>
            <person name="Smith C.D."/>
            <person name="Smith T.F."/>
            <person name="Spieth J."/>
            <person name="Stage D.E."/>
            <person name="Stark A."/>
            <person name="Stephan W."/>
            <person name="Strausberg R.L."/>
            <person name="Strempel S."/>
            <person name="Sturgill D."/>
            <person name="Sutton G."/>
            <person name="Sutton G.G."/>
            <person name="Tao W."/>
            <person name="Teichmann S."/>
            <person name="Tobari Y.N."/>
            <person name="Tomimura Y."/>
            <person name="Tsolas J.M."/>
            <person name="Valente V.L."/>
            <person name="Venter E."/>
            <person name="Venter J.C."/>
            <person name="Vicario S."/>
            <person name="Vieira F.G."/>
            <person name="Vilella A.J."/>
            <person name="Villasante A."/>
            <person name="Walenz B."/>
            <person name="Wang J."/>
            <person name="Wasserman M."/>
            <person name="Watts T."/>
            <person name="Wilson D."/>
            <person name="Wilson R.K."/>
            <person name="Wing R.A."/>
            <person name="Wolfner M.F."/>
            <person name="Wong A."/>
            <person name="Wong G.K."/>
            <person name="Wu C.I."/>
            <person name="Wu G."/>
            <person name="Yamamoto D."/>
            <person name="Yang H.P."/>
            <person name="Yang S.P."/>
            <person name="Yorke J.A."/>
            <person name="Yoshida K."/>
            <person name="Zdobnov E."/>
            <person name="Zhang P."/>
            <person name="Zhang Y."/>
            <person name="Zimin A.V."/>
            <person name="Baldwin J."/>
            <person name="Abdouelleil A."/>
            <person name="Abdulkadir J."/>
            <person name="Abebe A."/>
            <person name="Abera B."/>
            <person name="Abreu J."/>
            <person name="Acer S.C."/>
            <person name="Aftuck L."/>
            <person name="Alexander A."/>
            <person name="An P."/>
            <person name="Anderson E."/>
            <person name="Anderson S."/>
            <person name="Arachi H."/>
            <person name="Azer M."/>
            <person name="Bachantsang P."/>
            <person name="Barry A."/>
            <person name="Bayul T."/>
            <person name="Berlin A."/>
            <person name="Bessette D."/>
            <person name="Bloom T."/>
            <person name="Blye J."/>
            <person name="Boguslavskiy L."/>
            <person name="Bonnet C."/>
            <person name="Boukhgalter B."/>
            <person name="Bourzgui I."/>
            <person name="Brown A."/>
            <person name="Cahill P."/>
            <person name="Channer S."/>
            <person name="Cheshatsang Y."/>
            <person name="Chuda L."/>
            <person name="Citroen M."/>
            <person name="Collymore A."/>
            <person name="Cooke P."/>
            <person name="Costello M."/>
            <person name="D'Aco K."/>
            <person name="Daza R."/>
            <person name="De Haan G."/>
            <person name="DeGray S."/>
            <person name="DeMaso C."/>
            <person name="Dhargay N."/>
            <person name="Dooley K."/>
            <person name="Dooley E."/>
            <person name="Doricent M."/>
            <person name="Dorje P."/>
            <person name="Dorjee K."/>
            <person name="Dupes A."/>
            <person name="Elong R."/>
            <person name="Falk J."/>
            <person name="Farina A."/>
            <person name="Faro S."/>
            <person name="Ferguson D."/>
            <person name="Fisher S."/>
            <person name="Foley C.D."/>
            <person name="Franke A."/>
            <person name="Friedrich D."/>
            <person name="Gadbois L."/>
            <person name="Gearin G."/>
            <person name="Gearin C.R."/>
            <person name="Giannoukos G."/>
            <person name="Goode T."/>
            <person name="Graham J."/>
            <person name="Grandbois E."/>
            <person name="Grewal S."/>
            <person name="Gyaltsen K."/>
            <person name="Hafez N."/>
            <person name="Hagos B."/>
            <person name="Hall J."/>
            <person name="Henson C."/>
            <person name="Hollinger A."/>
            <person name="Honan T."/>
            <person name="Huard M.D."/>
            <person name="Hughes L."/>
            <person name="Hurhula B."/>
            <person name="Husby M.E."/>
            <person name="Kamat A."/>
            <person name="Kanga B."/>
            <person name="Kashin S."/>
            <person name="Khazanovich D."/>
            <person name="Kisner P."/>
            <person name="Lance K."/>
            <person name="Lara M."/>
            <person name="Lee W."/>
            <person name="Lennon N."/>
            <person name="Letendre F."/>
            <person name="LeVine R."/>
            <person name="Lipovsky A."/>
            <person name="Liu X."/>
            <person name="Liu J."/>
            <person name="Liu S."/>
            <person name="Lokyitsang T."/>
            <person name="Lokyitsang Y."/>
            <person name="Lubonja R."/>
            <person name="Lui A."/>
            <person name="MacDonald P."/>
            <person name="Magnisalis V."/>
            <person name="Maru K."/>
            <person name="Matthews C."/>
            <person name="McCusker W."/>
            <person name="McDonough S."/>
            <person name="Mehta T."/>
            <person name="Meldrim J."/>
            <person name="Meneus L."/>
            <person name="Mihai O."/>
            <person name="Mihalev A."/>
            <person name="Mihova T."/>
            <person name="Mittelman R."/>
            <person name="Mlenga V."/>
            <person name="Montmayeur A."/>
            <person name="Mulrain L."/>
            <person name="Navidi A."/>
            <person name="Naylor J."/>
            <person name="Negash T."/>
            <person name="Nguyen T."/>
            <person name="Nguyen N."/>
            <person name="Nicol R."/>
            <person name="Norbu C."/>
            <person name="Norbu N."/>
            <person name="Novod N."/>
            <person name="O'Neill B."/>
            <person name="Osman S."/>
            <person name="Markiewicz E."/>
            <person name="Oyono O.L."/>
            <person name="Patti C."/>
            <person name="Phunkhang P."/>
            <person name="Pierre F."/>
            <person name="Priest M."/>
            <person name="Raghuraman S."/>
            <person name="Rege F."/>
            <person name="Reyes R."/>
            <person name="Rise C."/>
            <person name="Rogov P."/>
            <person name="Ross K."/>
            <person name="Ryan E."/>
            <person name="Settipalli S."/>
            <person name="Shea T."/>
            <person name="Sherpa N."/>
            <person name="Shi L."/>
            <person name="Shih D."/>
            <person name="Sparrow T."/>
            <person name="Spaulding J."/>
            <person name="Stalker J."/>
            <person name="Stange-Thomann N."/>
            <person name="Stavropoulos S."/>
            <person name="Stone C."/>
            <person name="Strader C."/>
            <person name="Tesfaye S."/>
            <person name="Thomson T."/>
            <person name="Thoulutsang Y."/>
            <person name="Thoulutsang D."/>
            <person name="Topham K."/>
            <person name="Topping I."/>
            <person name="Tsamla T."/>
            <person name="Vassiliev H."/>
            <person name="Vo A."/>
            <person name="Wangchuk T."/>
            <person name="Wangdi T."/>
            <person name="Weiand M."/>
            <person name="Wilkinson J."/>
            <person name="Wilson A."/>
            <person name="Yadav S."/>
            <person name="Young G."/>
            <person name="Yu Q."/>
            <person name="Zembek L."/>
            <person name="Zhong D."/>
            <person name="Zimmer A."/>
            <person name="Zwirko Z."/>
            <person name="Jaffe D.B."/>
            <person name="Alvarez P."/>
            <person name="Brockman W."/>
            <person name="Butler J."/>
            <person name="Chin C."/>
            <person name="Gnerre S."/>
            <person name="Grabherr M."/>
            <person name="Kleber M."/>
            <person name="Mauceli E."/>
            <person name="MacCallum I."/>
        </authorList>
    </citation>
    <scope>NUCLEOTIDE SEQUENCE [LARGE SCALE GENOMIC DNA]</scope>
    <source>
        <strain evidence="9">Tucson 15287-2541.00</strain>
    </source>
</reference>
<evidence type="ECO:0000256" key="1">
    <source>
        <dbReference type="ARBA" id="ARBA00004613"/>
    </source>
</evidence>
<dbReference type="FunCoup" id="B4JQW9">
    <property type="interactions" value="51"/>
</dbReference>
<evidence type="ECO:0000313" key="8">
    <source>
        <dbReference type="EMBL" id="EDV99299.1"/>
    </source>
</evidence>
<dbReference type="GO" id="GO:0016298">
    <property type="term" value="F:lipase activity"/>
    <property type="evidence" value="ECO:0007669"/>
    <property type="project" value="InterPro"/>
</dbReference>
<evidence type="ECO:0000256" key="2">
    <source>
        <dbReference type="ARBA" id="ARBA00010701"/>
    </source>
</evidence>
<dbReference type="GO" id="GO:0016042">
    <property type="term" value="P:lipid catabolic process"/>
    <property type="evidence" value="ECO:0007669"/>
    <property type="project" value="TreeGrafter"/>
</dbReference>
<dbReference type="PROSITE" id="PS51257">
    <property type="entry name" value="PROKAR_LIPOPROTEIN"/>
    <property type="match status" value="1"/>
</dbReference>
<keyword evidence="9" id="KW-1185">Reference proteome</keyword>
<comment type="subcellular location">
    <subcellularLocation>
        <location evidence="1">Secreted</location>
    </subcellularLocation>
</comment>
<dbReference type="SUPFAM" id="SSF53474">
    <property type="entry name" value="alpha/beta-Hydrolases"/>
    <property type="match status" value="1"/>
</dbReference>
<dbReference type="PhylomeDB" id="B4JQW9"/>
<evidence type="ECO:0000256" key="5">
    <source>
        <dbReference type="SAM" id="MobiDB-lite"/>
    </source>
</evidence>
<accession>B4JQW9</accession>
<dbReference type="GO" id="GO:0005615">
    <property type="term" value="C:extracellular space"/>
    <property type="evidence" value="ECO:0007669"/>
    <property type="project" value="TreeGrafter"/>
</dbReference>
<feature type="signal peptide" evidence="6">
    <location>
        <begin position="1"/>
        <end position="19"/>
    </location>
</feature>
<gene>
    <name evidence="8" type="primary">Dgri\GH13774</name>
    <name evidence="8" type="ORF">Dgri_GH13774</name>
</gene>
<dbReference type="Pfam" id="PF00151">
    <property type="entry name" value="Lipase"/>
    <property type="match status" value="1"/>
</dbReference>
<evidence type="ECO:0000256" key="3">
    <source>
        <dbReference type="ARBA" id="ARBA00022525"/>
    </source>
</evidence>
<dbReference type="KEGG" id="dgr:6566585"/>
<dbReference type="InParanoid" id="B4JQW9"/>
<dbReference type="InterPro" id="IPR033906">
    <property type="entry name" value="Lipase_N"/>
</dbReference>
<dbReference type="eggNOG" id="ENOG502QVXH">
    <property type="taxonomic scope" value="Eukaryota"/>
</dbReference>
<dbReference type="Proteomes" id="UP000001070">
    <property type="component" value="Unassembled WGS sequence"/>
</dbReference>
<dbReference type="PANTHER" id="PTHR11610">
    <property type="entry name" value="LIPASE"/>
    <property type="match status" value="1"/>
</dbReference>
<feature type="chain" id="PRO_5002809339" evidence="6">
    <location>
        <begin position="20"/>
        <end position="475"/>
    </location>
</feature>
<organism evidence="9">
    <name type="scientific">Drosophila grimshawi</name>
    <name type="common">Hawaiian fruit fly</name>
    <name type="synonym">Idiomyia grimshawi</name>
    <dbReference type="NCBI Taxonomy" id="7222"/>
    <lineage>
        <taxon>Eukaryota</taxon>
        <taxon>Metazoa</taxon>
        <taxon>Ecdysozoa</taxon>
        <taxon>Arthropoda</taxon>
        <taxon>Hexapoda</taxon>
        <taxon>Insecta</taxon>
        <taxon>Pterygota</taxon>
        <taxon>Neoptera</taxon>
        <taxon>Endopterygota</taxon>
        <taxon>Diptera</taxon>
        <taxon>Brachycera</taxon>
        <taxon>Muscomorpha</taxon>
        <taxon>Ephydroidea</taxon>
        <taxon>Drosophilidae</taxon>
        <taxon>Drosophila</taxon>
        <taxon>Hawaiian Drosophila</taxon>
    </lineage>
</organism>
<name>B4JQW9_DROGR</name>
<keyword evidence="6" id="KW-0732">Signal</keyword>
<evidence type="ECO:0000256" key="4">
    <source>
        <dbReference type="RuleBase" id="RU004262"/>
    </source>
</evidence>
<dbReference type="AlphaFoldDB" id="B4JQW9"/>
<sequence>MRYSLLLLPYLFLVSSCGGASILDFVTQSAPQSDNPTTTAVPATTQPGTNRDITIGPCKWAIGRRCPDPDVKYYIYTRHNVMDRQAIHIDESAEKSNLTNSFFNPRHPTKILIHGYNSDMFLNPLQSMRDEYLAKSDYNVLYVDWSVLSPGPCYVSAVHNTRQAGACTAQLVERLVETGNTDIHIIGFSLGAQVPNYIARNLKSYKLPRITGLDPAMPLFITAGVNDKLDPSDADFVDIIHTNALVQGKLERCGHADFYMNGGISQPGCSGQMWMNSFACSHQRATAYYLESIRSPKGFWGWACSGYIAYLLGMCPPTNYLLEAGENIRPGTRGMFMIDTNDTSPYALGKWTDLPTLGVKHLRIPQRPLMKPTQSVDPLLQHIDQFGKLATNFNNLPPAPFAGIQDPYEQWTSYSPPQYADSESDDSVEEQTPDSEDFVDMDDRQLNKPLNWWDYRRNLTLGYIDNYIFSTPKVN</sequence>
<dbReference type="OMA" id="ITVGPCK"/>
<feature type="compositionally biased region" description="Acidic residues" evidence="5">
    <location>
        <begin position="422"/>
        <end position="440"/>
    </location>
</feature>
<dbReference type="PANTHER" id="PTHR11610:SF151">
    <property type="entry name" value="PHOSPHOLIPASE A1 MEMBER A-LIKE PROTEIN"/>
    <property type="match status" value="1"/>
</dbReference>
<dbReference type="OrthoDB" id="199913at2759"/>
<evidence type="ECO:0000256" key="6">
    <source>
        <dbReference type="SAM" id="SignalP"/>
    </source>
</evidence>
<dbReference type="Gene3D" id="3.40.50.1820">
    <property type="entry name" value="alpha/beta hydrolase"/>
    <property type="match status" value="1"/>
</dbReference>
<feature type="domain" description="Lipase" evidence="7">
    <location>
        <begin position="65"/>
        <end position="317"/>
    </location>
</feature>